<sequence length="74" mass="7895">MKQSPSPEVAVMEALRRERLLALAGCDDVRLSNLERLQIIGPGHAGYAASDVSQLRLILALQDAGIGLDVLAEV</sequence>
<protein>
    <recommendedName>
        <fullName evidence="3">MerR family transcriptional regulator</fullName>
    </recommendedName>
</protein>
<dbReference type="AlphaFoldDB" id="W6RYJ1"/>
<proteinExistence type="predicted"/>
<accession>W6RYJ1</accession>
<name>W6RYJ1_9HYPH</name>
<dbReference type="RefSeq" id="WP_141652554.1">
    <property type="nucleotide sequence ID" value="NZ_ATTO01000016.1"/>
</dbReference>
<evidence type="ECO:0008006" key="3">
    <source>
        <dbReference type="Google" id="ProtNLM"/>
    </source>
</evidence>
<evidence type="ECO:0000313" key="2">
    <source>
        <dbReference type="Proteomes" id="UP000019443"/>
    </source>
</evidence>
<organism evidence="1 2">
    <name type="scientific">Rhizobium favelukesii</name>
    <dbReference type="NCBI Taxonomy" id="348824"/>
    <lineage>
        <taxon>Bacteria</taxon>
        <taxon>Pseudomonadati</taxon>
        <taxon>Pseudomonadota</taxon>
        <taxon>Alphaproteobacteria</taxon>
        <taxon>Hyphomicrobiales</taxon>
        <taxon>Rhizobiaceae</taxon>
        <taxon>Rhizobium/Agrobacterium group</taxon>
        <taxon>Rhizobium</taxon>
    </lineage>
</organism>
<dbReference type="KEGG" id="rhl:LPU83_3698"/>
<dbReference type="PATRIC" id="fig|348824.6.peg.3977"/>
<reference evidence="1" key="1">
    <citation type="submission" date="2013-11" db="EMBL/GenBank/DDBJ databases">
        <title>Draft genome sequence of the broad-host-range Rhizobium sp. LPU83 strain, a member of the low-genetic diversity Oregon-like Rhizobium sp. group.</title>
        <authorList>
            <person name="Wibberg D."/>
            <person name="Puehler A."/>
            <person name="Schlueter A."/>
        </authorList>
    </citation>
    <scope>NUCLEOTIDE SEQUENCE [LARGE SCALE GENOMIC DNA]</scope>
    <source>
        <strain evidence="1">LPU83</strain>
    </source>
</reference>
<evidence type="ECO:0000313" key="1">
    <source>
        <dbReference type="EMBL" id="CDM59341.1"/>
    </source>
</evidence>
<gene>
    <name evidence="1" type="ORF">LPU83_3698</name>
</gene>
<dbReference type="Proteomes" id="UP000019443">
    <property type="component" value="Chromosome"/>
</dbReference>
<dbReference type="HOGENOM" id="CLU_2685328_0_0_5"/>
<keyword evidence="2" id="KW-1185">Reference proteome</keyword>
<dbReference type="EMBL" id="HG916852">
    <property type="protein sequence ID" value="CDM59341.1"/>
    <property type="molecule type" value="Genomic_DNA"/>
</dbReference>